<proteinExistence type="predicted"/>
<keyword evidence="1" id="KW-1185">Reference proteome</keyword>
<organism evidence="1 2">
    <name type="scientific">Nicotiana tabacum</name>
    <name type="common">Common tobacco</name>
    <dbReference type="NCBI Taxonomy" id="4097"/>
    <lineage>
        <taxon>Eukaryota</taxon>
        <taxon>Viridiplantae</taxon>
        <taxon>Streptophyta</taxon>
        <taxon>Embryophyta</taxon>
        <taxon>Tracheophyta</taxon>
        <taxon>Spermatophyta</taxon>
        <taxon>Magnoliopsida</taxon>
        <taxon>eudicotyledons</taxon>
        <taxon>Gunneridae</taxon>
        <taxon>Pentapetalae</taxon>
        <taxon>asterids</taxon>
        <taxon>lamiids</taxon>
        <taxon>Solanales</taxon>
        <taxon>Solanaceae</taxon>
        <taxon>Nicotianoideae</taxon>
        <taxon>Nicotianeae</taxon>
        <taxon>Nicotiana</taxon>
    </lineage>
</organism>
<sequence length="564" mass="62899">MENNSGNGHTGYGATQPLGPNVDYTNIGYRGSTGSFVGAEKDEGLSMHMPMPFTPEQYDQILKMLQKDNTPEPTANAAGITGPLMLANAVSVTHSTDSKANDDKWIVDTGETDHMEILNLIKGLYPMCFASQVKGTGRLKEDLYYWPHSDRDRVQASAILCVTNEEELWHKRLGHIPHKTRFPFPQSTSRASKAFYLIHGDVWGPYKIPTYDENKFFLTLVDDYSRLVWIFLLKLKSDVPTVIKDFMTLVKTQFNSAIKVFRTDNGTEFFNSYCTDMFKNAGVVHQSSCAYKPQQNGVVERKHRHILEVARAIKFQGRIPLRFWGFCVQNAVYLINRIPSTALAGKSPFEMFYGRPPRLQHLRVLGSLCYVIVTDRSDKFGARAEPAEYTFPFKTTTSTCRRPNAEQFIDADDTFIIDPTSEVSEIALDSVIAPPPSPETSSSPNPTVPASETLQQPHLTSPPTTVMPHPTMAPLHDLPKEGLRKSTRTSKPPGWLNGFVHGMPKAGPSIALGSSYPMSAYMSYASLSPHYFKALCSFSVVTEPTSYVAALQDPKWIATMDAEL</sequence>
<dbReference type="Proteomes" id="UP000790787">
    <property type="component" value="Chromosome 24"/>
</dbReference>
<gene>
    <name evidence="2" type="primary">LOC142178357</name>
</gene>
<protein>
    <submittedName>
        <fullName evidence="2">Uncharacterized protein LOC142178357</fullName>
    </submittedName>
</protein>
<reference evidence="2" key="2">
    <citation type="submission" date="2025-08" db="UniProtKB">
        <authorList>
            <consortium name="RefSeq"/>
        </authorList>
    </citation>
    <scope>IDENTIFICATION</scope>
    <source>
        <tissue evidence="2">Leaf</tissue>
    </source>
</reference>
<evidence type="ECO:0000313" key="2">
    <source>
        <dbReference type="RefSeq" id="XP_075103795.1"/>
    </source>
</evidence>
<reference evidence="1" key="1">
    <citation type="journal article" date="2014" name="Nat. Commun.">
        <title>The tobacco genome sequence and its comparison with those of tomato and potato.</title>
        <authorList>
            <person name="Sierro N."/>
            <person name="Battey J.N."/>
            <person name="Ouadi S."/>
            <person name="Bakaher N."/>
            <person name="Bovet L."/>
            <person name="Willig A."/>
            <person name="Goepfert S."/>
            <person name="Peitsch M.C."/>
            <person name="Ivanov N.V."/>
        </authorList>
    </citation>
    <scope>NUCLEOTIDE SEQUENCE [LARGE SCALE GENOMIC DNA]</scope>
</reference>
<name>A0AC58U2V0_TOBAC</name>
<evidence type="ECO:0000313" key="1">
    <source>
        <dbReference type="Proteomes" id="UP000790787"/>
    </source>
</evidence>
<dbReference type="RefSeq" id="XP_075103795.1">
    <property type="nucleotide sequence ID" value="XM_075247694.1"/>
</dbReference>
<accession>A0AC58U2V0</accession>